<name>A0ABY4GQI2_9BACI</name>
<dbReference type="Proteomes" id="UP000831537">
    <property type="component" value="Chromosome"/>
</dbReference>
<dbReference type="PANTHER" id="PTHR43798">
    <property type="entry name" value="MONOACYLGLYCEROL LIPASE"/>
    <property type="match status" value="1"/>
</dbReference>
<dbReference type="InterPro" id="IPR050266">
    <property type="entry name" value="AB_hydrolase_sf"/>
</dbReference>
<dbReference type="InterPro" id="IPR022742">
    <property type="entry name" value="Hydrolase_4"/>
</dbReference>
<dbReference type="Pfam" id="PF12146">
    <property type="entry name" value="Hydrolase_4"/>
    <property type="match status" value="1"/>
</dbReference>
<sequence length="257" mass="29716">MPYTETQPSLYFQCTGSGTAIIFISPPAMGHLTFRYQQLLKDHFKVITFDNRGDCRSSNKDETLQFSDFVNDVKRILDANDISQAIICGYSNGGLLAQEFALQYPNHTLALILIGGYHSPANSTLRLEYKIGISIAKWQWISLLAKALSFNHFRDKKAAKDMELEIKKTNPHSLTQQYQLGLHYQATDRLHHIHCPLLLIYGANDFYVHSYRHGFQEKIGDTEVAYIHHSKHQVPTKYYNECNAIIYEWSKRKKWIK</sequence>
<dbReference type="InterPro" id="IPR029058">
    <property type="entry name" value="AB_hydrolase_fold"/>
</dbReference>
<dbReference type="PANTHER" id="PTHR43798:SF31">
    <property type="entry name" value="AB HYDROLASE SUPERFAMILY PROTEIN YCLE"/>
    <property type="match status" value="1"/>
</dbReference>
<organism evidence="3 4">
    <name type="scientific">Gracilibacillus salinarum</name>
    <dbReference type="NCBI Taxonomy" id="2932255"/>
    <lineage>
        <taxon>Bacteria</taxon>
        <taxon>Bacillati</taxon>
        <taxon>Bacillota</taxon>
        <taxon>Bacilli</taxon>
        <taxon>Bacillales</taxon>
        <taxon>Bacillaceae</taxon>
        <taxon>Gracilibacillus</taxon>
    </lineage>
</organism>
<accession>A0ABY4GQI2</accession>
<reference evidence="3 4" key="1">
    <citation type="submission" date="2022-04" db="EMBL/GenBank/DDBJ databases">
        <title>Gracilibacillus sp. isolated from saltern.</title>
        <authorList>
            <person name="Won M."/>
            <person name="Lee C.-M."/>
            <person name="Woen H.-Y."/>
            <person name="Kwon S.-W."/>
        </authorList>
    </citation>
    <scope>NUCLEOTIDE SEQUENCE [LARGE SCALE GENOMIC DNA]</scope>
    <source>
        <strain evidence="3 4">SSPM10-3</strain>
    </source>
</reference>
<evidence type="ECO:0000313" key="3">
    <source>
        <dbReference type="EMBL" id="UOQ86225.1"/>
    </source>
</evidence>
<evidence type="ECO:0000256" key="1">
    <source>
        <dbReference type="ARBA" id="ARBA00022801"/>
    </source>
</evidence>
<keyword evidence="1 3" id="KW-0378">Hydrolase</keyword>
<dbReference type="RefSeq" id="WP_244746546.1">
    <property type="nucleotide sequence ID" value="NZ_CP095071.1"/>
</dbReference>
<keyword evidence="4" id="KW-1185">Reference proteome</keyword>
<feature type="domain" description="Serine aminopeptidase S33" evidence="2">
    <location>
        <begin position="37"/>
        <end position="234"/>
    </location>
</feature>
<dbReference type="EMBL" id="CP095071">
    <property type="protein sequence ID" value="UOQ86225.1"/>
    <property type="molecule type" value="Genomic_DNA"/>
</dbReference>
<dbReference type="GO" id="GO:0016787">
    <property type="term" value="F:hydrolase activity"/>
    <property type="evidence" value="ECO:0007669"/>
    <property type="project" value="UniProtKB-KW"/>
</dbReference>
<evidence type="ECO:0000259" key="2">
    <source>
        <dbReference type="Pfam" id="PF12146"/>
    </source>
</evidence>
<evidence type="ECO:0000313" key="4">
    <source>
        <dbReference type="Proteomes" id="UP000831537"/>
    </source>
</evidence>
<proteinExistence type="predicted"/>
<dbReference type="SUPFAM" id="SSF53474">
    <property type="entry name" value="alpha/beta-Hydrolases"/>
    <property type="match status" value="1"/>
</dbReference>
<gene>
    <name evidence="3" type="ORF">MUN87_04830</name>
</gene>
<protein>
    <submittedName>
        <fullName evidence="3">Alpha/beta hydrolase</fullName>
    </submittedName>
</protein>
<dbReference type="Gene3D" id="3.40.50.1820">
    <property type="entry name" value="alpha/beta hydrolase"/>
    <property type="match status" value="1"/>
</dbReference>